<protein>
    <submittedName>
        <fullName evidence="1">Uncharacterized protein</fullName>
    </submittedName>
</protein>
<reference evidence="1" key="1">
    <citation type="submission" date="2020-02" db="EMBL/GenBank/DDBJ databases">
        <authorList>
            <person name="Meier V. D."/>
        </authorList>
    </citation>
    <scope>NUCLEOTIDE SEQUENCE</scope>
    <source>
        <strain evidence="1">AVDCRST_MAG34</strain>
    </source>
</reference>
<proteinExistence type="predicted"/>
<dbReference type="AlphaFoldDB" id="A0A6J4MMS0"/>
<gene>
    <name evidence="1" type="ORF">AVDCRST_MAG34-2339</name>
</gene>
<organism evidence="1">
    <name type="scientific">uncultured Nocardioidaceae bacterium</name>
    <dbReference type="NCBI Taxonomy" id="253824"/>
    <lineage>
        <taxon>Bacteria</taxon>
        <taxon>Bacillati</taxon>
        <taxon>Actinomycetota</taxon>
        <taxon>Actinomycetes</taxon>
        <taxon>Propionibacteriales</taxon>
        <taxon>Nocardioidaceae</taxon>
        <taxon>environmental samples</taxon>
    </lineage>
</organism>
<name>A0A6J4MMS0_9ACTN</name>
<accession>A0A6J4MMS0</accession>
<evidence type="ECO:0000313" key="1">
    <source>
        <dbReference type="EMBL" id="CAA9359410.1"/>
    </source>
</evidence>
<dbReference type="EMBL" id="CADCUI010000063">
    <property type="protein sequence ID" value="CAA9359410.1"/>
    <property type="molecule type" value="Genomic_DNA"/>
</dbReference>
<dbReference type="Gene3D" id="3.40.830.10">
    <property type="entry name" value="LigB-like"/>
    <property type="match status" value="1"/>
</dbReference>
<sequence>MSPTDVVVVPSAPALLPSYAGGSDPVAELRTACRGAVEWLAGRHPDGVAVVAAAARSDNVDRGMAEPVGTRVARHLLSVAGYRGDLVDAATGGASAALLVVANGSATRGEKAPGHLDERAVGFDASIDRALREGDPAALRELDPCLGESLWCHDVPALLSLGRLAPAASTVSVDYAGDPYGVQYWVVRWTCGS</sequence>